<evidence type="ECO:0000256" key="6">
    <source>
        <dbReference type="ARBA" id="ARBA00023136"/>
    </source>
</evidence>
<keyword evidence="6 10" id="KW-0472">Membrane</keyword>
<evidence type="ECO:0000256" key="4">
    <source>
        <dbReference type="ARBA" id="ARBA00022989"/>
    </source>
</evidence>
<dbReference type="PROSITE" id="PS00888">
    <property type="entry name" value="CNMP_BINDING_1"/>
    <property type="match status" value="1"/>
</dbReference>
<dbReference type="STRING" id="246404.A0A507ELW4"/>
<feature type="transmembrane region" description="Helical" evidence="10">
    <location>
        <begin position="231"/>
        <end position="250"/>
    </location>
</feature>
<dbReference type="Proteomes" id="UP000320333">
    <property type="component" value="Unassembled WGS sequence"/>
</dbReference>
<evidence type="ECO:0000256" key="8">
    <source>
        <dbReference type="ARBA" id="ARBA00023303"/>
    </source>
</evidence>
<evidence type="ECO:0000256" key="7">
    <source>
        <dbReference type="ARBA" id="ARBA00023286"/>
    </source>
</evidence>
<evidence type="ECO:0000256" key="3">
    <source>
        <dbReference type="ARBA" id="ARBA00022692"/>
    </source>
</evidence>
<keyword evidence="5" id="KW-0406">Ion transport</keyword>
<comment type="subcellular location">
    <subcellularLocation>
        <location evidence="1">Membrane</location>
        <topology evidence="1">Multi-pass membrane protein</topology>
    </subcellularLocation>
</comment>
<dbReference type="Gene3D" id="2.60.120.10">
    <property type="entry name" value="Jelly Rolls"/>
    <property type="match status" value="1"/>
</dbReference>
<feature type="transmembrane region" description="Helical" evidence="10">
    <location>
        <begin position="176"/>
        <end position="199"/>
    </location>
</feature>
<feature type="transmembrane region" description="Helical" evidence="10">
    <location>
        <begin position="262"/>
        <end position="286"/>
    </location>
</feature>
<evidence type="ECO:0000256" key="10">
    <source>
        <dbReference type="SAM" id="Phobius"/>
    </source>
</evidence>
<proteinExistence type="predicted"/>
<feature type="transmembrane region" description="Helical" evidence="10">
    <location>
        <begin position="48"/>
        <end position="68"/>
    </location>
</feature>
<dbReference type="GO" id="GO:0016020">
    <property type="term" value="C:membrane"/>
    <property type="evidence" value="ECO:0007669"/>
    <property type="project" value="UniProtKB-SubCell"/>
</dbReference>
<dbReference type="InterPro" id="IPR050866">
    <property type="entry name" value="CNG_cation_channel"/>
</dbReference>
<dbReference type="InterPro" id="IPR014710">
    <property type="entry name" value="RmlC-like_jellyroll"/>
</dbReference>
<dbReference type="InterPro" id="IPR018488">
    <property type="entry name" value="cNMP-bd_CS"/>
</dbReference>
<feature type="compositionally biased region" description="Low complexity" evidence="9">
    <location>
        <begin position="604"/>
        <end position="616"/>
    </location>
</feature>
<dbReference type="EMBL" id="QEAP01000522">
    <property type="protein sequence ID" value="TPX64874.1"/>
    <property type="molecule type" value="Genomic_DNA"/>
</dbReference>
<dbReference type="CDD" id="cd00038">
    <property type="entry name" value="CAP_ED"/>
    <property type="match status" value="1"/>
</dbReference>
<evidence type="ECO:0000256" key="5">
    <source>
        <dbReference type="ARBA" id="ARBA00023065"/>
    </source>
</evidence>
<dbReference type="Gene3D" id="1.10.287.70">
    <property type="match status" value="1"/>
</dbReference>
<dbReference type="SMART" id="SM00100">
    <property type="entry name" value="cNMP"/>
    <property type="match status" value="1"/>
</dbReference>
<dbReference type="PANTHER" id="PTHR45638:SF19">
    <property type="entry name" value="CYCLIC NUCLEOTIDE-BINDING DOMAIN-CONTAINING PROTEIN"/>
    <property type="match status" value="1"/>
</dbReference>
<dbReference type="InterPro" id="IPR005821">
    <property type="entry name" value="Ion_trans_dom"/>
</dbReference>
<keyword evidence="2" id="KW-0813">Transport</keyword>
<keyword evidence="13" id="KW-1185">Reference proteome</keyword>
<evidence type="ECO:0000256" key="2">
    <source>
        <dbReference type="ARBA" id="ARBA00022448"/>
    </source>
</evidence>
<feature type="transmembrane region" description="Helical" evidence="10">
    <location>
        <begin position="74"/>
        <end position="97"/>
    </location>
</feature>
<feature type="region of interest" description="Disordered" evidence="9">
    <location>
        <begin position="719"/>
        <end position="788"/>
    </location>
</feature>
<gene>
    <name evidence="12" type="ORF">CcCBS67573_g08290</name>
</gene>
<dbReference type="FunFam" id="1.10.287.630:FF:000001">
    <property type="entry name" value="Cyclic nucleotide-gated channel alpha 3"/>
    <property type="match status" value="1"/>
</dbReference>
<evidence type="ECO:0000313" key="12">
    <source>
        <dbReference type="EMBL" id="TPX64874.1"/>
    </source>
</evidence>
<dbReference type="InterPro" id="IPR018490">
    <property type="entry name" value="cNMP-bd_dom_sf"/>
</dbReference>
<dbReference type="Pfam" id="PF00027">
    <property type="entry name" value="cNMP_binding"/>
    <property type="match status" value="1"/>
</dbReference>
<name>A0A507ELW4_9FUNG</name>
<dbReference type="SUPFAM" id="SSF81324">
    <property type="entry name" value="Voltage-gated potassium channels"/>
    <property type="match status" value="1"/>
</dbReference>
<reference evidence="12 13" key="1">
    <citation type="journal article" date="2019" name="Sci. Rep.">
        <title>Comparative genomics of chytrid fungi reveal insights into the obligate biotrophic and pathogenic lifestyle of Synchytrium endobioticum.</title>
        <authorList>
            <person name="van de Vossenberg B.T.L.H."/>
            <person name="Warris S."/>
            <person name="Nguyen H.D.T."/>
            <person name="van Gent-Pelzer M.P.E."/>
            <person name="Joly D.L."/>
            <person name="van de Geest H.C."/>
            <person name="Bonants P.J.M."/>
            <person name="Smith D.S."/>
            <person name="Levesque C.A."/>
            <person name="van der Lee T.A.J."/>
        </authorList>
    </citation>
    <scope>NUCLEOTIDE SEQUENCE [LARGE SCALE GENOMIC DNA]</scope>
    <source>
        <strain evidence="12 13">CBS 675.73</strain>
    </source>
</reference>
<keyword evidence="3 10" id="KW-0812">Transmembrane</keyword>
<keyword evidence="8" id="KW-0407">Ion channel</keyword>
<dbReference type="InterPro" id="IPR000595">
    <property type="entry name" value="cNMP-bd_dom"/>
</dbReference>
<dbReference type="Pfam" id="PF00520">
    <property type="entry name" value="Ion_trans"/>
    <property type="match status" value="1"/>
</dbReference>
<dbReference type="GO" id="GO:0005221">
    <property type="term" value="F:intracellularly cyclic nucleotide-activated monoatomic cation channel activity"/>
    <property type="evidence" value="ECO:0007669"/>
    <property type="project" value="InterPro"/>
</dbReference>
<dbReference type="PANTHER" id="PTHR45638">
    <property type="entry name" value="CYCLIC NUCLEOTIDE-GATED CATION CHANNEL SUBUNIT A"/>
    <property type="match status" value="1"/>
</dbReference>
<keyword evidence="7" id="KW-1071">Ligand-gated ion channel</keyword>
<protein>
    <recommendedName>
        <fullName evidence="11">Cyclic nucleotide-binding domain-containing protein</fullName>
    </recommendedName>
</protein>
<comment type="caution">
    <text evidence="12">The sequence shown here is derived from an EMBL/GenBank/DDBJ whole genome shotgun (WGS) entry which is preliminary data.</text>
</comment>
<sequence length="788" mass="87049">MDIGSAATPKVDKGALLAVEQSETWMEVVQQFYLIPEGPFMANWDRMMVLAALVNCIIVPFTAAFHQITMPAFVLAYLIDCLFVGDMFIHFHVAYLQGGFWVVFPRDMGINYMASMEFKYDVIALLPLDFISLIWGAGTEESLYTLSLIRLVKMVRGIRILMYFYRQEKKLHASMLLQICKFISFLLMLIHNIACIWFSLACPRGTAESCIDTSWVTLDGLSPDEKSHFTATLYIYSIYWTVATMATVGYGDIRPENDKERIFSIFTMTCGNFFFGYISGTIASALSNMDSRRVSYQQKMDAVRQYMKDRNMDADMQERVLDYYDYVWERNKGIDVRNLFDDMPSTFKGEVALSLNNAIIDKATIFRKCSNGFRRLIAIHMKLYLFTANEYVIHKGDIGVEMFFITQGRIDVYASEDLRRPTSSLIEGAHFGEFQIILAYRHEYSAQAVCNTDIYVLKKEDLDLAFSCYPEDRDLVKQATEERYKQAQSAKKSRKAKLDTELEDDDSLPNIHAAAQAALSSSTVNKGRRSSLNPMAFFSKEFNQSNGVGLNNNQGSIPDFATSGGGTGSGSSSGAARPSLMHIFQKRRASALPSSNDADNSPMSGAAASQLASGSSLKRESKADDTGQIENKGEIVSSKTAVISVFGGGPILGAVVKNDGHDGGEDGQKSNAGSTRKSVVGLVPITENFASTSQVSVHSRHSVPTIAFSSVAAKAQTLEAQHTSQSSQSQQKGGILRRTKSLRGTEQVGVDAHVPPSPSASFLPKVADHRAHNTSNDPSDPDQPKPSS</sequence>
<evidence type="ECO:0000256" key="9">
    <source>
        <dbReference type="SAM" id="MobiDB-lite"/>
    </source>
</evidence>
<evidence type="ECO:0000256" key="1">
    <source>
        <dbReference type="ARBA" id="ARBA00004141"/>
    </source>
</evidence>
<feature type="compositionally biased region" description="Polar residues" evidence="9">
    <location>
        <begin position="592"/>
        <end position="603"/>
    </location>
</feature>
<organism evidence="12 13">
    <name type="scientific">Chytriomyces confervae</name>
    <dbReference type="NCBI Taxonomy" id="246404"/>
    <lineage>
        <taxon>Eukaryota</taxon>
        <taxon>Fungi</taxon>
        <taxon>Fungi incertae sedis</taxon>
        <taxon>Chytridiomycota</taxon>
        <taxon>Chytridiomycota incertae sedis</taxon>
        <taxon>Chytridiomycetes</taxon>
        <taxon>Chytridiales</taxon>
        <taxon>Chytriomycetaceae</taxon>
        <taxon>Chytriomyces</taxon>
    </lineage>
</organism>
<evidence type="ECO:0000259" key="11">
    <source>
        <dbReference type="PROSITE" id="PS50042"/>
    </source>
</evidence>
<dbReference type="GO" id="GO:0044877">
    <property type="term" value="F:protein-containing complex binding"/>
    <property type="evidence" value="ECO:0007669"/>
    <property type="project" value="TreeGrafter"/>
</dbReference>
<dbReference type="InterPro" id="IPR003938">
    <property type="entry name" value="K_chnl_volt-dep_EAG/ELK/ERG"/>
</dbReference>
<dbReference type="SUPFAM" id="SSF51206">
    <property type="entry name" value="cAMP-binding domain-like"/>
    <property type="match status" value="1"/>
</dbReference>
<feature type="domain" description="Cyclic nucleotide-binding" evidence="11">
    <location>
        <begin position="365"/>
        <end position="462"/>
    </location>
</feature>
<accession>A0A507ELW4</accession>
<dbReference type="GO" id="GO:0005249">
    <property type="term" value="F:voltage-gated potassium channel activity"/>
    <property type="evidence" value="ECO:0007669"/>
    <property type="project" value="InterPro"/>
</dbReference>
<evidence type="ECO:0000313" key="13">
    <source>
        <dbReference type="Proteomes" id="UP000320333"/>
    </source>
</evidence>
<feature type="compositionally biased region" description="Basic and acidic residues" evidence="9">
    <location>
        <begin position="658"/>
        <end position="668"/>
    </location>
</feature>
<dbReference type="PROSITE" id="PS50042">
    <property type="entry name" value="CNMP_BINDING_3"/>
    <property type="match status" value="1"/>
</dbReference>
<feature type="region of interest" description="Disordered" evidence="9">
    <location>
        <begin position="549"/>
        <end position="631"/>
    </location>
</feature>
<dbReference type="OrthoDB" id="415460at2759"/>
<dbReference type="Gene3D" id="1.10.287.630">
    <property type="entry name" value="Helix hairpin bin"/>
    <property type="match status" value="1"/>
</dbReference>
<dbReference type="AlphaFoldDB" id="A0A507ELW4"/>
<dbReference type="PRINTS" id="PR01463">
    <property type="entry name" value="EAGCHANLFMLY"/>
</dbReference>
<keyword evidence="4 10" id="KW-1133">Transmembrane helix</keyword>
<feature type="region of interest" description="Disordered" evidence="9">
    <location>
        <begin position="656"/>
        <end position="677"/>
    </location>
</feature>